<feature type="domain" description="HNH nuclease" evidence="1">
    <location>
        <begin position="113"/>
        <end position="165"/>
    </location>
</feature>
<evidence type="ECO:0000313" key="3">
    <source>
        <dbReference type="EMBL" id="KAJ8097387.1"/>
    </source>
</evidence>
<dbReference type="Pfam" id="PF25324">
    <property type="entry name" value="DUF7881"/>
    <property type="match status" value="1"/>
</dbReference>
<accession>A0AAD7VP61</accession>
<dbReference type="EMBL" id="JARPMG010000011">
    <property type="protein sequence ID" value="KAJ8097387.1"/>
    <property type="molecule type" value="Genomic_DNA"/>
</dbReference>
<dbReference type="InterPro" id="IPR003615">
    <property type="entry name" value="HNH_nuc"/>
</dbReference>
<sequence>MSFNRSRGRNVHFYSASDPVHALGGLILNQSVTVKNILIITSGSYSVSLRGTRKILTPSDKPLEPGHYDIRSNSPGGTISIADEPCVTRVYSGTESGRTEEFRNQVREHDGRCVITGVVHADADYWYGFEAAHIFPLSDNKLFMDLGFPRLVTNRQGEHDSGINSFAFRPDPFKVDGRVLDPICRESNDERSVQDELLRWHFCQSVLINMRGAGEPGFEMDFPGGTDMVGEILSGPEPAKRMETELSLRLNEFTWP</sequence>
<organism evidence="3 4">
    <name type="scientific">Lipomyces tetrasporus</name>
    <dbReference type="NCBI Taxonomy" id="54092"/>
    <lineage>
        <taxon>Eukaryota</taxon>
        <taxon>Fungi</taxon>
        <taxon>Dikarya</taxon>
        <taxon>Ascomycota</taxon>
        <taxon>Saccharomycotina</taxon>
        <taxon>Lipomycetes</taxon>
        <taxon>Lipomycetales</taxon>
        <taxon>Lipomycetaceae</taxon>
        <taxon>Lipomyces</taxon>
    </lineage>
</organism>
<protein>
    <recommendedName>
        <fullName evidence="5">HNH nuclease domain-containing protein</fullName>
    </recommendedName>
</protein>
<evidence type="ECO:0000259" key="2">
    <source>
        <dbReference type="Pfam" id="PF25324"/>
    </source>
</evidence>
<dbReference type="GeneID" id="80885765"/>
<dbReference type="Pfam" id="PF13391">
    <property type="entry name" value="HNH_2"/>
    <property type="match status" value="1"/>
</dbReference>
<name>A0AAD7VP61_9ASCO</name>
<dbReference type="InterPro" id="IPR057203">
    <property type="entry name" value="DUF7881"/>
</dbReference>
<evidence type="ECO:0000259" key="1">
    <source>
        <dbReference type="Pfam" id="PF13391"/>
    </source>
</evidence>
<proteinExistence type="predicted"/>
<dbReference type="RefSeq" id="XP_056040837.1">
    <property type="nucleotide sequence ID" value="XM_056190599.1"/>
</dbReference>
<feature type="domain" description="DUF7881" evidence="2">
    <location>
        <begin position="8"/>
        <end position="75"/>
    </location>
</feature>
<dbReference type="AlphaFoldDB" id="A0AAD7VP61"/>
<evidence type="ECO:0008006" key="5">
    <source>
        <dbReference type="Google" id="ProtNLM"/>
    </source>
</evidence>
<keyword evidence="4" id="KW-1185">Reference proteome</keyword>
<dbReference type="Proteomes" id="UP001217417">
    <property type="component" value="Unassembled WGS sequence"/>
</dbReference>
<gene>
    <name evidence="3" type="ORF">POJ06DRAFT_297234</name>
</gene>
<reference evidence="3" key="1">
    <citation type="submission" date="2023-03" db="EMBL/GenBank/DDBJ databases">
        <title>Near-Complete genome sequence of Lipomyces tetrasporous NRRL Y-64009, an oleaginous yeast capable of growing on lignocellulosic hydrolysates.</title>
        <authorList>
            <consortium name="Lawrence Berkeley National Laboratory"/>
            <person name="Jagtap S.S."/>
            <person name="Liu J.-J."/>
            <person name="Walukiewicz H.E."/>
            <person name="Pangilinan J."/>
            <person name="Lipzen A."/>
            <person name="Ahrendt S."/>
            <person name="Koriabine M."/>
            <person name="Cobaugh K."/>
            <person name="Salamov A."/>
            <person name="Yoshinaga Y."/>
            <person name="Ng V."/>
            <person name="Daum C."/>
            <person name="Grigoriev I.V."/>
            <person name="Slininger P.J."/>
            <person name="Dien B.S."/>
            <person name="Jin Y.-S."/>
            <person name="Rao C.V."/>
        </authorList>
    </citation>
    <scope>NUCLEOTIDE SEQUENCE</scope>
    <source>
        <strain evidence="3">NRRL Y-64009</strain>
    </source>
</reference>
<comment type="caution">
    <text evidence="3">The sequence shown here is derived from an EMBL/GenBank/DDBJ whole genome shotgun (WGS) entry which is preliminary data.</text>
</comment>
<evidence type="ECO:0000313" key="4">
    <source>
        <dbReference type="Proteomes" id="UP001217417"/>
    </source>
</evidence>